<dbReference type="Proteomes" id="UP000252100">
    <property type="component" value="Chromosome"/>
</dbReference>
<feature type="active site" description="Nucleophile" evidence="2">
    <location>
        <position position="38"/>
    </location>
</feature>
<evidence type="ECO:0000259" key="3">
    <source>
        <dbReference type="PROSITE" id="PS51635"/>
    </source>
</evidence>
<dbReference type="RefSeq" id="WP_114375490.1">
    <property type="nucleotide sequence ID" value="NZ_CP031092.1"/>
</dbReference>
<dbReference type="InterPro" id="IPR052580">
    <property type="entry name" value="Lipid_Hydrolase"/>
</dbReference>
<dbReference type="PANTHER" id="PTHR46394">
    <property type="entry name" value="ANNEXIN"/>
    <property type="match status" value="1"/>
</dbReference>
<dbReference type="PROSITE" id="PS51635">
    <property type="entry name" value="PNPLA"/>
    <property type="match status" value="1"/>
</dbReference>
<evidence type="ECO:0000256" key="1">
    <source>
        <dbReference type="ARBA" id="ARBA00023098"/>
    </source>
</evidence>
<dbReference type="EMBL" id="CP031092">
    <property type="protein sequence ID" value="AXF57557.1"/>
    <property type="molecule type" value="Genomic_DNA"/>
</dbReference>
<feature type="domain" description="PNPLA" evidence="3">
    <location>
        <begin position="5"/>
        <end position="197"/>
    </location>
</feature>
<dbReference type="Gene3D" id="3.40.1090.10">
    <property type="entry name" value="Cytosolic phospholipase A2 catalytic domain"/>
    <property type="match status" value="2"/>
</dbReference>
<gene>
    <name evidence="4" type="ORF">DT065_17240</name>
</gene>
<evidence type="ECO:0000313" key="4">
    <source>
        <dbReference type="EMBL" id="AXF57557.1"/>
    </source>
</evidence>
<organism evidence="4 5">
    <name type="scientific">Salicibibacter kimchii</name>
    <dbReference type="NCBI Taxonomy" id="2099786"/>
    <lineage>
        <taxon>Bacteria</taxon>
        <taxon>Bacillati</taxon>
        <taxon>Bacillota</taxon>
        <taxon>Bacilli</taxon>
        <taxon>Bacillales</taxon>
        <taxon>Bacillaceae</taxon>
        <taxon>Salicibibacter</taxon>
    </lineage>
</organism>
<accession>A0A345C2X6</accession>
<dbReference type="OrthoDB" id="9770965at2"/>
<name>A0A345C2X6_9BACI</name>
<keyword evidence="2" id="KW-0442">Lipid degradation</keyword>
<evidence type="ECO:0000256" key="2">
    <source>
        <dbReference type="PROSITE-ProRule" id="PRU01161"/>
    </source>
</evidence>
<dbReference type="GO" id="GO:0016042">
    <property type="term" value="P:lipid catabolic process"/>
    <property type="evidence" value="ECO:0007669"/>
    <property type="project" value="UniProtKB-UniRule"/>
</dbReference>
<dbReference type="CDD" id="cd07207">
    <property type="entry name" value="Pat_ExoU_VipD_like"/>
    <property type="match status" value="1"/>
</dbReference>
<dbReference type="PANTHER" id="PTHR46394:SF1">
    <property type="entry name" value="PNPLA DOMAIN-CONTAINING PROTEIN"/>
    <property type="match status" value="1"/>
</dbReference>
<feature type="short sequence motif" description="GXSXG" evidence="2">
    <location>
        <begin position="36"/>
        <end position="40"/>
    </location>
</feature>
<dbReference type="InterPro" id="IPR002641">
    <property type="entry name" value="PNPLA_dom"/>
</dbReference>
<protein>
    <submittedName>
        <fullName evidence="4">Phospholipase</fullName>
    </submittedName>
</protein>
<dbReference type="GO" id="GO:0016787">
    <property type="term" value="F:hydrolase activity"/>
    <property type="evidence" value="ECO:0007669"/>
    <property type="project" value="UniProtKB-UniRule"/>
</dbReference>
<keyword evidence="2" id="KW-0378">Hydrolase</keyword>
<dbReference type="SUPFAM" id="SSF52151">
    <property type="entry name" value="FabD/lysophospholipase-like"/>
    <property type="match status" value="1"/>
</dbReference>
<reference evidence="4 5" key="1">
    <citation type="journal article" date="2018" name="J. Microbiol.">
        <title>Salicibibacter kimchii gen. nov., sp. nov., a moderately halophilic and alkalitolerant bacterium in the family Bacillaceae, isolated from kimchi.</title>
        <authorList>
            <person name="Jang J.Y."/>
            <person name="Oh Y.J."/>
            <person name="Lim S.K."/>
            <person name="Park H.K."/>
            <person name="Lee C."/>
            <person name="Kim J.Y."/>
            <person name="Lee M.A."/>
            <person name="Choi H.J."/>
        </authorList>
    </citation>
    <scope>NUCLEOTIDE SEQUENCE [LARGE SCALE GENOMIC DNA]</scope>
    <source>
        <strain evidence="4 5">NKC1-1</strain>
    </source>
</reference>
<proteinExistence type="predicted"/>
<feature type="short sequence motif" description="DGA/G" evidence="2">
    <location>
        <begin position="184"/>
        <end position="186"/>
    </location>
</feature>
<dbReference type="KEGG" id="rue:DT065_17240"/>
<keyword evidence="5" id="KW-1185">Reference proteome</keyword>
<dbReference type="InterPro" id="IPR016035">
    <property type="entry name" value="Acyl_Trfase/lysoPLipase"/>
</dbReference>
<sequence length="310" mass="34974">MKADAVFEGGGVRGVAFIGAVQAMEESNVEWQRLAGTSAGAVIATLLAAGYKSHEIMDWFHSVDATKLQERTWVNRIPLIGNLLAVTMHLGMYKNDYLASMVDALLFEKGIQTFADLPNDKLKIVASDISKGQLLIFPDHLHQYHLTPKDVKISTAVKMSAAVPFFFRPVIWKSQEQTKSYILDGGLLSNFPVWIFDTDGIPQFPTFGFHFVREEIISDAVIPTPIHLFTNIFRTMLQAHDLRYLKEETRDRTIQIPTGDIDATDFDLSDEAVEFLFQSGYVSAKSFLAKWDFEQHKAIRMENTRKGPIK</sequence>
<keyword evidence="1 2" id="KW-0443">Lipid metabolism</keyword>
<dbReference type="Pfam" id="PF01734">
    <property type="entry name" value="Patatin"/>
    <property type="match status" value="1"/>
</dbReference>
<feature type="active site" description="Proton acceptor" evidence="2">
    <location>
        <position position="184"/>
    </location>
</feature>
<evidence type="ECO:0000313" key="5">
    <source>
        <dbReference type="Proteomes" id="UP000252100"/>
    </source>
</evidence>
<feature type="short sequence motif" description="GXGXXG" evidence="2">
    <location>
        <begin position="9"/>
        <end position="14"/>
    </location>
</feature>
<dbReference type="AlphaFoldDB" id="A0A345C2X6"/>